<dbReference type="InterPro" id="IPR050505">
    <property type="entry name" value="WDR55/POC1"/>
</dbReference>
<dbReference type="InterPro" id="IPR036322">
    <property type="entry name" value="WD40_repeat_dom_sf"/>
</dbReference>
<dbReference type="PANTHER" id="PTHR44019:SF8">
    <property type="entry name" value="POC1 CENTRIOLAR PROTEIN HOMOLOG"/>
    <property type="match status" value="1"/>
</dbReference>
<feature type="coiled-coil region" evidence="6">
    <location>
        <begin position="685"/>
        <end position="741"/>
    </location>
</feature>
<feature type="repeat" description="WD" evidence="5">
    <location>
        <begin position="220"/>
        <end position="268"/>
    </location>
</feature>
<dbReference type="SUPFAM" id="SSF50978">
    <property type="entry name" value="WD40 repeat-like"/>
    <property type="match status" value="1"/>
</dbReference>
<evidence type="ECO:0000256" key="5">
    <source>
        <dbReference type="PROSITE-ProRule" id="PRU00221"/>
    </source>
</evidence>
<dbReference type="InterPro" id="IPR019775">
    <property type="entry name" value="WD40_repeat_CS"/>
</dbReference>
<dbReference type="InterPro" id="IPR001680">
    <property type="entry name" value="WD40_rpt"/>
</dbReference>
<feature type="compositionally biased region" description="Polar residues" evidence="7">
    <location>
        <begin position="1"/>
        <end position="10"/>
    </location>
</feature>
<proteinExistence type="predicted"/>
<evidence type="ECO:0000256" key="2">
    <source>
        <dbReference type="ARBA" id="ARBA00022737"/>
    </source>
</evidence>
<dbReference type="InterPro" id="IPR015943">
    <property type="entry name" value="WD40/YVTN_repeat-like_dom_sf"/>
</dbReference>
<feature type="repeat" description="WD" evidence="5">
    <location>
        <begin position="108"/>
        <end position="139"/>
    </location>
</feature>
<reference evidence="8" key="1">
    <citation type="journal article" date="2012" name="Proc. Natl. Acad. Sci. U.S.A.">
        <title>Antigenic diversity is generated by distinct evolutionary mechanisms in African trypanosome species.</title>
        <authorList>
            <person name="Jackson A.P."/>
            <person name="Berry A."/>
            <person name="Aslett M."/>
            <person name="Allison H.C."/>
            <person name="Burton P."/>
            <person name="Vavrova-Anderson J."/>
            <person name="Brown R."/>
            <person name="Browne H."/>
            <person name="Corton N."/>
            <person name="Hauser H."/>
            <person name="Gamble J."/>
            <person name="Gilderthorp R."/>
            <person name="Marcello L."/>
            <person name="McQuillan J."/>
            <person name="Otto T.D."/>
            <person name="Quail M.A."/>
            <person name="Sanders M.J."/>
            <person name="van Tonder A."/>
            <person name="Ginger M.L."/>
            <person name="Field M.C."/>
            <person name="Barry J.D."/>
            <person name="Hertz-Fowler C."/>
            <person name="Berriman M."/>
        </authorList>
    </citation>
    <scope>NUCLEOTIDE SEQUENCE</scope>
    <source>
        <strain evidence="8">Y486</strain>
    </source>
</reference>
<keyword evidence="6" id="KW-0175">Coiled coil</keyword>
<name>G0U5T3_TRYVY</name>
<dbReference type="PROSITE" id="PS00678">
    <property type="entry name" value="WD_REPEATS_1"/>
    <property type="match status" value="2"/>
</dbReference>
<keyword evidence="1 5" id="KW-0853">WD repeat</keyword>
<evidence type="ECO:0000256" key="7">
    <source>
        <dbReference type="SAM" id="MobiDB-lite"/>
    </source>
</evidence>
<feature type="region of interest" description="Disordered" evidence="7">
    <location>
        <begin position="1"/>
        <end position="33"/>
    </location>
</feature>
<evidence type="ECO:0000256" key="3">
    <source>
        <dbReference type="ARBA" id="ARBA00022980"/>
    </source>
</evidence>
<feature type="repeat" description="WD" evidence="5">
    <location>
        <begin position="269"/>
        <end position="310"/>
    </location>
</feature>
<dbReference type="GO" id="GO:1990904">
    <property type="term" value="C:ribonucleoprotein complex"/>
    <property type="evidence" value="ECO:0007669"/>
    <property type="project" value="UniProtKB-KW"/>
</dbReference>
<keyword evidence="2" id="KW-0677">Repeat</keyword>
<keyword evidence="4" id="KW-0687">Ribonucleoprotein</keyword>
<dbReference type="Gene3D" id="2.130.10.10">
    <property type="entry name" value="YVTN repeat-like/Quinoprotein amine dehydrogenase"/>
    <property type="match status" value="2"/>
</dbReference>
<sequence length="760" mass="82554">MLSAGSSQVARNRRSRNGGSSGRPGALVAGAHTRNTPPFCPSLELTFRGHKSAVLAACFQPFVPLSHQLSDGLGKSGGEVLPPYILSSGADGSVFLWSTKPTVRALRFVGHRGPVSDCAWSAGSQLVASAGHDGFVRLWLPSLRRSSSLLVPSLKNNGENCCLWRAHAGPVRSLAMAPHDNYIYTAGDDKAVKCWDLNFVSSRSAAPGKFGGHKFVYGLTGGHQNWVRSVAVSSGEGLLPSRISLVASGGDDRIVQVWDTRTRRPTHTFYEHMDSVRSVDFHPDGLSIATGSADHTVNVFDLRRNMLLQHYDAHNGVVNEVRFSPSGSWLLSASSDGTAKLWDLKEGYLYCTLNAHEGAVHSARFTNDGRYFTTTGQDGLVMVWQSGLLRMQQAYSAEHGAHRPSDASAASPQVLGAGECSAGKTHSRQSGARSDSGCKHDTTEEGASTFHIGYATSVSELPASRPGEVEVGAKAAAKESKLSGHTAPSGSAKNLPLALQKPPLAQPPPSRLTRSMTVETGLATREERSFSMSAKDGLQLANGRSPIDGNSTTNCICRHASDSELLGRVCEESEASRCEPRNSFSCRVGSSMCVHGAQGESRYQREIHCGAQERPLVAQDSAVPHEVRVSDIRGPEVEKLDKLDDEMTVLEYVGSTYDGATVEYSDRNSILLARDVAHHGTEESMHNAEDRLKLLECAYTQLVEQVQQVQGHTAEIVQRQQREWERERQQHRVEMDQLRVMMEGLVRQQEALLEAIRQTR</sequence>
<dbReference type="VEuPathDB" id="TriTrypDB:TvY486_1002870"/>
<dbReference type="AlphaFoldDB" id="G0U5T3"/>
<dbReference type="GO" id="GO:0005840">
    <property type="term" value="C:ribosome"/>
    <property type="evidence" value="ECO:0007669"/>
    <property type="project" value="UniProtKB-KW"/>
</dbReference>
<evidence type="ECO:0000256" key="4">
    <source>
        <dbReference type="ARBA" id="ARBA00023274"/>
    </source>
</evidence>
<dbReference type="Pfam" id="PF00400">
    <property type="entry name" value="WD40"/>
    <property type="match status" value="7"/>
</dbReference>
<evidence type="ECO:0000256" key="6">
    <source>
        <dbReference type="SAM" id="Coils"/>
    </source>
</evidence>
<dbReference type="PROSITE" id="PS50082">
    <property type="entry name" value="WD_REPEATS_2"/>
    <property type="match status" value="6"/>
</dbReference>
<protein>
    <submittedName>
        <fullName evidence="8">Uncharacterized protein</fullName>
    </submittedName>
</protein>
<dbReference type="PANTHER" id="PTHR44019">
    <property type="entry name" value="WD REPEAT-CONTAINING PROTEIN 55"/>
    <property type="match status" value="1"/>
</dbReference>
<dbReference type="PROSITE" id="PS50294">
    <property type="entry name" value="WD_REPEATS_REGION"/>
    <property type="match status" value="5"/>
</dbReference>
<keyword evidence="3" id="KW-0689">Ribosomal protein</keyword>
<evidence type="ECO:0000256" key="1">
    <source>
        <dbReference type="ARBA" id="ARBA00022574"/>
    </source>
</evidence>
<dbReference type="PRINTS" id="PR00320">
    <property type="entry name" value="GPROTEINBRPT"/>
</dbReference>
<gene>
    <name evidence="8" type="ORF">TVY486_1002870</name>
</gene>
<evidence type="ECO:0000313" key="8">
    <source>
        <dbReference type="EMBL" id="CCC51234.1"/>
    </source>
</evidence>
<feature type="region of interest" description="Disordered" evidence="7">
    <location>
        <begin position="399"/>
        <end position="444"/>
    </location>
</feature>
<dbReference type="CDD" id="cd00200">
    <property type="entry name" value="WD40"/>
    <property type="match status" value="1"/>
</dbReference>
<feature type="repeat" description="WD" evidence="5">
    <location>
        <begin position="164"/>
        <end position="198"/>
    </location>
</feature>
<feature type="repeat" description="WD" evidence="5">
    <location>
        <begin position="353"/>
        <end position="385"/>
    </location>
</feature>
<feature type="repeat" description="WD" evidence="5">
    <location>
        <begin position="311"/>
        <end position="352"/>
    </location>
</feature>
<feature type="region of interest" description="Disordered" evidence="7">
    <location>
        <begin position="461"/>
        <end position="512"/>
    </location>
</feature>
<accession>G0U5T3</accession>
<dbReference type="EMBL" id="HE573026">
    <property type="protein sequence ID" value="CCC51234.1"/>
    <property type="molecule type" value="Genomic_DNA"/>
</dbReference>
<organism evidence="8">
    <name type="scientific">Trypanosoma vivax (strain Y486)</name>
    <dbReference type="NCBI Taxonomy" id="1055687"/>
    <lineage>
        <taxon>Eukaryota</taxon>
        <taxon>Discoba</taxon>
        <taxon>Euglenozoa</taxon>
        <taxon>Kinetoplastea</taxon>
        <taxon>Metakinetoplastina</taxon>
        <taxon>Trypanosomatida</taxon>
        <taxon>Trypanosomatidae</taxon>
        <taxon>Trypanosoma</taxon>
        <taxon>Duttonella</taxon>
    </lineage>
</organism>
<dbReference type="InterPro" id="IPR020472">
    <property type="entry name" value="WD40_PAC1"/>
</dbReference>
<dbReference type="SMART" id="SM00320">
    <property type="entry name" value="WD40"/>
    <property type="match status" value="7"/>
</dbReference>